<organism evidence="11 12">
    <name type="scientific">Candidatus Obscuribacter phosphatis</name>
    <dbReference type="NCBI Taxonomy" id="1906157"/>
    <lineage>
        <taxon>Bacteria</taxon>
        <taxon>Bacillati</taxon>
        <taxon>Candidatus Melainabacteria</taxon>
        <taxon>Candidatus Obscuribacterales</taxon>
        <taxon>Candidatus Obscuribacteraceae</taxon>
        <taxon>Candidatus Obscuribacter</taxon>
    </lineage>
</organism>
<keyword evidence="7 8" id="KW-0501">Molybdenum cofactor biosynthesis</keyword>
<dbReference type="GO" id="GO:0006777">
    <property type="term" value="P:Mo-molybdopterin cofactor biosynthetic process"/>
    <property type="evidence" value="ECO:0007669"/>
    <property type="project" value="UniProtKB-KW"/>
</dbReference>
<comment type="similarity">
    <text evidence="8">Belongs to the MobA family.</text>
</comment>
<feature type="binding site" evidence="8">
    <location>
        <position position="55"/>
    </location>
    <ligand>
        <name>GTP</name>
        <dbReference type="ChEBI" id="CHEBI:37565"/>
    </ligand>
</feature>
<dbReference type="PANTHER" id="PTHR19136:SF81">
    <property type="entry name" value="MOLYBDENUM COFACTOR GUANYLYLTRANSFERASE"/>
    <property type="match status" value="1"/>
</dbReference>
<sequence length="236" mass="26255">MSLERDESNIFRGDGREPLKKHPQILDTENREALPLDLTALILCGGRSKRMGRPKAFLPYGGTTMIQHILTNIKDLFSETFLVSNEPESYEDFEVDVVKDILPYRGPLGGILSGLLISQHSHAFVIACDMPLVSARLIRELCARRFEHDVVVAAHEEGLEPLLGVYSKNCIKPLEESLFNGDLSLKDFLAGLNTSTYEISEDNETSLPPYFNVNTPQDYSRLVTGSSLLGLNLSSD</sequence>
<feature type="domain" description="MobA-like NTP transferase" evidence="10">
    <location>
        <begin position="40"/>
        <end position="190"/>
    </location>
</feature>
<keyword evidence="4 8" id="KW-0547">Nucleotide-binding</keyword>
<evidence type="ECO:0000256" key="6">
    <source>
        <dbReference type="ARBA" id="ARBA00023134"/>
    </source>
</evidence>
<keyword evidence="6 8" id="KW-0342">GTP-binding</keyword>
<comment type="caution">
    <text evidence="11">The sequence shown here is derived from an EMBL/GenBank/DDBJ whole genome shotgun (WGS) entry which is preliminary data.</text>
</comment>
<evidence type="ECO:0000256" key="2">
    <source>
        <dbReference type="ARBA" id="ARBA00022679"/>
    </source>
</evidence>
<evidence type="ECO:0000256" key="7">
    <source>
        <dbReference type="ARBA" id="ARBA00023150"/>
    </source>
</evidence>
<dbReference type="PANTHER" id="PTHR19136">
    <property type="entry name" value="MOLYBDENUM COFACTOR GUANYLYLTRANSFERASE"/>
    <property type="match status" value="1"/>
</dbReference>
<proteinExistence type="inferred from homology"/>
<dbReference type="GO" id="GO:0005737">
    <property type="term" value="C:cytoplasm"/>
    <property type="evidence" value="ECO:0007669"/>
    <property type="project" value="UniProtKB-SubCell"/>
</dbReference>
<evidence type="ECO:0000256" key="8">
    <source>
        <dbReference type="HAMAP-Rule" id="MF_00316"/>
    </source>
</evidence>
<keyword evidence="11" id="KW-0548">Nucleotidyltransferase</keyword>
<comment type="catalytic activity">
    <reaction evidence="8">
        <text>Mo-molybdopterin + GTP + H(+) = Mo-molybdopterin guanine dinucleotide + diphosphate</text>
        <dbReference type="Rhea" id="RHEA:34243"/>
        <dbReference type="ChEBI" id="CHEBI:15378"/>
        <dbReference type="ChEBI" id="CHEBI:33019"/>
        <dbReference type="ChEBI" id="CHEBI:37565"/>
        <dbReference type="ChEBI" id="CHEBI:71302"/>
        <dbReference type="ChEBI" id="CHEBI:71310"/>
        <dbReference type="EC" id="2.7.7.77"/>
    </reaction>
</comment>
<dbReference type="GO" id="GO:0061603">
    <property type="term" value="F:molybdenum cofactor guanylyltransferase activity"/>
    <property type="evidence" value="ECO:0007669"/>
    <property type="project" value="UniProtKB-EC"/>
</dbReference>
<dbReference type="EC" id="2.7.7.77" evidence="8"/>
<comment type="caution">
    <text evidence="8">Lacks conserved residue(s) required for the propagation of feature annotation.</text>
</comment>
<dbReference type="EMBL" id="JAFLCK010000002">
    <property type="protein sequence ID" value="MBN8659208.1"/>
    <property type="molecule type" value="Genomic_DNA"/>
</dbReference>
<dbReference type="InterPro" id="IPR029044">
    <property type="entry name" value="Nucleotide-diphossugar_trans"/>
</dbReference>
<dbReference type="SUPFAM" id="SSF53448">
    <property type="entry name" value="Nucleotide-diphospho-sugar transferases"/>
    <property type="match status" value="1"/>
</dbReference>
<dbReference type="Gene3D" id="3.90.550.10">
    <property type="entry name" value="Spore Coat Polysaccharide Biosynthesis Protein SpsA, Chain A"/>
    <property type="match status" value="1"/>
</dbReference>
<evidence type="ECO:0000256" key="5">
    <source>
        <dbReference type="ARBA" id="ARBA00022842"/>
    </source>
</evidence>
<reference evidence="11" key="1">
    <citation type="submission" date="2021-02" db="EMBL/GenBank/DDBJ databases">
        <title>Genome-Resolved Metagenomics of a Microbial Community Performing Photosynthetic Biological Nutrient Removal.</title>
        <authorList>
            <person name="Mcdaniel E.A."/>
        </authorList>
    </citation>
    <scope>NUCLEOTIDE SEQUENCE</scope>
    <source>
        <strain evidence="11">UWPOB_OBS1</strain>
    </source>
</reference>
<evidence type="ECO:0000259" key="10">
    <source>
        <dbReference type="Pfam" id="PF12804"/>
    </source>
</evidence>
<feature type="region of interest" description="Disordered" evidence="9">
    <location>
        <begin position="1"/>
        <end position="22"/>
    </location>
</feature>
<evidence type="ECO:0000256" key="4">
    <source>
        <dbReference type="ARBA" id="ARBA00022741"/>
    </source>
</evidence>
<name>A0A8J7PFP5_9BACT</name>
<keyword evidence="2 8" id="KW-0808">Transferase</keyword>
<dbReference type="Proteomes" id="UP000664277">
    <property type="component" value="Unassembled WGS sequence"/>
</dbReference>
<keyword evidence="1 8" id="KW-0963">Cytoplasm</keyword>
<dbReference type="GO" id="GO:0005525">
    <property type="term" value="F:GTP binding"/>
    <property type="evidence" value="ECO:0007669"/>
    <property type="project" value="UniProtKB-UniRule"/>
</dbReference>
<evidence type="ECO:0000256" key="3">
    <source>
        <dbReference type="ARBA" id="ARBA00022723"/>
    </source>
</evidence>
<comment type="domain">
    <text evidence="8">The N-terminal domain determines nucleotide recognition and specific binding, while the C-terminal domain determines the specific binding to the target protein.</text>
</comment>
<evidence type="ECO:0000256" key="9">
    <source>
        <dbReference type="SAM" id="MobiDB-lite"/>
    </source>
</evidence>
<dbReference type="InterPro" id="IPR013482">
    <property type="entry name" value="Molybde_CF_guanTrfase"/>
</dbReference>
<evidence type="ECO:0000256" key="1">
    <source>
        <dbReference type="ARBA" id="ARBA00022490"/>
    </source>
</evidence>
<evidence type="ECO:0000313" key="12">
    <source>
        <dbReference type="Proteomes" id="UP000664277"/>
    </source>
</evidence>
<dbReference type="CDD" id="cd02503">
    <property type="entry name" value="MobA"/>
    <property type="match status" value="1"/>
</dbReference>
<feature type="binding site" evidence="8">
    <location>
        <position position="129"/>
    </location>
    <ligand>
        <name>Mg(2+)</name>
        <dbReference type="ChEBI" id="CHEBI:18420"/>
    </ligand>
</feature>
<evidence type="ECO:0000313" key="11">
    <source>
        <dbReference type="EMBL" id="MBN8659208.1"/>
    </source>
</evidence>
<dbReference type="Pfam" id="PF12804">
    <property type="entry name" value="NTP_transf_3"/>
    <property type="match status" value="1"/>
</dbReference>
<feature type="binding site" evidence="8">
    <location>
        <position position="129"/>
    </location>
    <ligand>
        <name>GTP</name>
        <dbReference type="ChEBI" id="CHEBI:37565"/>
    </ligand>
</feature>
<feature type="binding site" evidence="8">
    <location>
        <position position="100"/>
    </location>
    <ligand>
        <name>GTP</name>
        <dbReference type="ChEBI" id="CHEBI:37565"/>
    </ligand>
</feature>
<dbReference type="GO" id="GO:0046872">
    <property type="term" value="F:metal ion binding"/>
    <property type="evidence" value="ECO:0007669"/>
    <property type="project" value="UniProtKB-KW"/>
</dbReference>
<comment type="subcellular location">
    <subcellularLocation>
        <location evidence="8">Cytoplasm</location>
    </subcellularLocation>
</comment>
<dbReference type="AlphaFoldDB" id="A0A8J7PFP5"/>
<protein>
    <recommendedName>
        <fullName evidence="8">Probable molybdenum cofactor guanylyltransferase</fullName>
        <shortName evidence="8">MoCo guanylyltransferase</shortName>
        <ecNumber evidence="8">2.7.7.77</ecNumber>
    </recommendedName>
    <alternativeName>
        <fullName evidence="8">GTP:molybdopterin guanylyltransferase</fullName>
    </alternativeName>
    <alternativeName>
        <fullName evidence="8">Mo-MPT guanylyltransferase</fullName>
    </alternativeName>
    <alternativeName>
        <fullName evidence="8">Molybdopterin guanylyltransferase</fullName>
    </alternativeName>
    <alternativeName>
        <fullName evidence="8">Molybdopterin-guanine dinucleotide synthase</fullName>
        <shortName evidence="8">MGD synthase</shortName>
    </alternativeName>
</protein>
<feature type="binding site" evidence="8">
    <location>
        <begin position="43"/>
        <end position="45"/>
    </location>
    <ligand>
        <name>GTP</name>
        <dbReference type="ChEBI" id="CHEBI:37565"/>
    </ligand>
</feature>
<keyword evidence="5 8" id="KW-0460">Magnesium</keyword>
<keyword evidence="3 8" id="KW-0479">Metal-binding</keyword>
<accession>A0A8J7PFP5</accession>
<gene>
    <name evidence="8" type="primary">mobA</name>
    <name evidence="11" type="ORF">J0M35_02515</name>
</gene>
<comment type="function">
    <text evidence="8">Transfers a GMP moiety from GTP to Mo-molybdopterin (Mo-MPT) cofactor (Moco or molybdenum cofactor) to form Mo-molybdopterin guanine dinucleotide (Mo-MGD) cofactor.</text>
</comment>
<dbReference type="HAMAP" id="MF_00316">
    <property type="entry name" value="MobA"/>
    <property type="match status" value="1"/>
</dbReference>
<comment type="cofactor">
    <cofactor evidence="8">
        <name>Mg(2+)</name>
        <dbReference type="ChEBI" id="CHEBI:18420"/>
    </cofactor>
</comment>
<feature type="compositionally biased region" description="Basic and acidic residues" evidence="9">
    <location>
        <begin position="1"/>
        <end position="20"/>
    </location>
</feature>
<dbReference type="InterPro" id="IPR025877">
    <property type="entry name" value="MobA-like_NTP_Trfase"/>
</dbReference>